<evidence type="ECO:0000313" key="6">
    <source>
        <dbReference type="EMBL" id="CRZ02242.1"/>
    </source>
</evidence>
<dbReference type="Pfam" id="PF01016">
    <property type="entry name" value="Ribosomal_L27"/>
    <property type="match status" value="1"/>
</dbReference>
<dbReference type="Gene3D" id="2.40.50.100">
    <property type="match status" value="1"/>
</dbReference>
<dbReference type="GO" id="GO:0006412">
    <property type="term" value="P:translation"/>
    <property type="evidence" value="ECO:0007669"/>
    <property type="project" value="InterPro"/>
</dbReference>
<proteinExistence type="inferred from homology"/>
<name>A0A0H5QKU2_9EUKA</name>
<dbReference type="NCBIfam" id="TIGR00062">
    <property type="entry name" value="L27"/>
    <property type="match status" value="1"/>
</dbReference>
<keyword evidence="2" id="KW-0689">Ribosomal protein</keyword>
<evidence type="ECO:0000256" key="1">
    <source>
        <dbReference type="ARBA" id="ARBA00010797"/>
    </source>
</evidence>
<dbReference type="PRINTS" id="PR00063">
    <property type="entry name" value="RIBOSOMALL27"/>
</dbReference>
<protein>
    <recommendedName>
        <fullName evidence="4">50S ribosomal protein L27, chloroplastic</fullName>
    </recommendedName>
</protein>
<evidence type="ECO:0000256" key="3">
    <source>
        <dbReference type="ARBA" id="ARBA00023274"/>
    </source>
</evidence>
<dbReference type="SUPFAM" id="SSF110324">
    <property type="entry name" value="Ribosomal L27 protein-like"/>
    <property type="match status" value="1"/>
</dbReference>
<evidence type="ECO:0000256" key="5">
    <source>
        <dbReference type="SAM" id="MobiDB-lite"/>
    </source>
</evidence>
<evidence type="ECO:0000256" key="2">
    <source>
        <dbReference type="ARBA" id="ARBA00022980"/>
    </source>
</evidence>
<dbReference type="AlphaFoldDB" id="A0A0H5QKU2"/>
<dbReference type="GO" id="GO:0003735">
    <property type="term" value="F:structural constituent of ribosome"/>
    <property type="evidence" value="ECO:0007669"/>
    <property type="project" value="InterPro"/>
</dbReference>
<feature type="region of interest" description="Disordered" evidence="5">
    <location>
        <begin position="25"/>
        <end position="45"/>
    </location>
</feature>
<comment type="similarity">
    <text evidence="1">Belongs to the bacterial ribosomal protein bL27 family.</text>
</comment>
<dbReference type="InterPro" id="IPR018261">
    <property type="entry name" value="Ribosomal_bL27_CS"/>
</dbReference>
<dbReference type="PANTHER" id="PTHR15893:SF0">
    <property type="entry name" value="LARGE RIBOSOMAL SUBUNIT PROTEIN BL27M"/>
    <property type="match status" value="1"/>
</dbReference>
<accession>A0A0H5QKU2</accession>
<evidence type="ECO:0000256" key="4">
    <source>
        <dbReference type="ARBA" id="ARBA00035428"/>
    </source>
</evidence>
<dbReference type="PANTHER" id="PTHR15893">
    <property type="entry name" value="RIBOSOMAL PROTEIN L27"/>
    <property type="match status" value="1"/>
</dbReference>
<keyword evidence="3" id="KW-0687">Ribonucleoprotein</keyword>
<sequence>MSSAMLLRPFSATVQFVRWATKKAAGSTKNGRDSPGQRLGLKKSGGQSVFTGQIIARQRGTKWRCGPGVGIGRDQTLFAKTDGELKFSYHPHLKKTWASVEPFTDAGGLTKLTKAAAARRAVAVAKQAKAEASADTKARRKQLLAEIDAFNLAKLIIP</sequence>
<dbReference type="EMBL" id="HACM01001800">
    <property type="protein sequence ID" value="CRZ02242.1"/>
    <property type="molecule type" value="Transcribed_RNA"/>
</dbReference>
<organism evidence="6">
    <name type="scientific">Spongospora subterranea</name>
    <dbReference type="NCBI Taxonomy" id="70186"/>
    <lineage>
        <taxon>Eukaryota</taxon>
        <taxon>Sar</taxon>
        <taxon>Rhizaria</taxon>
        <taxon>Endomyxa</taxon>
        <taxon>Phytomyxea</taxon>
        <taxon>Plasmodiophorida</taxon>
        <taxon>Plasmodiophoridae</taxon>
        <taxon>Spongospora</taxon>
    </lineage>
</organism>
<reference evidence="6" key="1">
    <citation type="submission" date="2015-04" db="EMBL/GenBank/DDBJ databases">
        <title>The genome sequence of the plant pathogenic Rhizarian Plasmodiophora brassicae reveals insights in its biotrophic life cycle and the origin of chitin synthesis.</title>
        <authorList>
            <person name="Schwelm A."/>
            <person name="Fogelqvist J."/>
            <person name="Knaust A."/>
            <person name="Julke S."/>
            <person name="Lilja T."/>
            <person name="Dhandapani V."/>
            <person name="Bonilla-Rosso G."/>
            <person name="Karlsson M."/>
            <person name="Shevchenko A."/>
            <person name="Choi S.R."/>
            <person name="Kim H.G."/>
            <person name="Park J.Y."/>
            <person name="Lim Y.P."/>
            <person name="Ludwig-Muller J."/>
            <person name="Dixelius C."/>
        </authorList>
    </citation>
    <scope>NUCLEOTIDE SEQUENCE</scope>
    <source>
        <tissue evidence="6">Potato root galls</tissue>
    </source>
</reference>
<dbReference type="InterPro" id="IPR001684">
    <property type="entry name" value="Ribosomal_bL27"/>
</dbReference>
<dbReference type="FunFam" id="2.40.50.100:FF:000020">
    <property type="entry name" value="50S ribosomal protein L27"/>
    <property type="match status" value="1"/>
</dbReference>
<dbReference type="GO" id="GO:0005762">
    <property type="term" value="C:mitochondrial large ribosomal subunit"/>
    <property type="evidence" value="ECO:0007669"/>
    <property type="project" value="TreeGrafter"/>
</dbReference>
<dbReference type="PROSITE" id="PS00831">
    <property type="entry name" value="RIBOSOMAL_L27"/>
    <property type="match status" value="1"/>
</dbReference>